<evidence type="ECO:0000256" key="6">
    <source>
        <dbReference type="ARBA" id="ARBA00023180"/>
    </source>
</evidence>
<evidence type="ECO:0000313" key="8">
    <source>
        <dbReference type="Proteomes" id="UP000295164"/>
    </source>
</evidence>
<sequence>MRTIRYLFFAALVLGLSSWGFLVHRTSTQLALYQLPEKLQPFFYENLDYLVRYSVRPDQRRNSDKAEGPKHFIDAERFGPGGLAGMPHNWNAAVAKYGEDSLLRNGYVTYWVINQKAKLTEAFKSGNRDSILFYAADLAHYIEDAHVPLHTTENHDGQLTNQKGMHSLWESMIPEIELSSYNLYEEHKATYLKKPEEAIWKAALDANALLPQMFALETETSKAFTDSTKYRYQMRNGRESRSYSTAFAKAYAERLGPTINQQLVRSAHLVADFWYSAWVDAGKPNLDGLMKEPISAQTRSAWAQELISYKTNSLLKNKMLRAREKQEGGGSGD</sequence>
<protein>
    <recommendedName>
        <fullName evidence="9">S1/P1 Nuclease</fullName>
    </recommendedName>
</protein>
<dbReference type="GO" id="GO:0046872">
    <property type="term" value="F:metal ion binding"/>
    <property type="evidence" value="ECO:0007669"/>
    <property type="project" value="UniProtKB-KW"/>
</dbReference>
<keyword evidence="2" id="KW-0479">Metal-binding</keyword>
<organism evidence="7 8">
    <name type="scientific">Flaviaesturariibacter aridisoli</name>
    <dbReference type="NCBI Taxonomy" id="2545761"/>
    <lineage>
        <taxon>Bacteria</taxon>
        <taxon>Pseudomonadati</taxon>
        <taxon>Bacteroidota</taxon>
        <taxon>Chitinophagia</taxon>
        <taxon>Chitinophagales</taxon>
        <taxon>Chitinophagaceae</taxon>
        <taxon>Flaviaestuariibacter</taxon>
    </lineage>
</organism>
<dbReference type="Pfam" id="PF02265">
    <property type="entry name" value="S1-P1_nuclease"/>
    <property type="match status" value="1"/>
</dbReference>
<dbReference type="GO" id="GO:0006308">
    <property type="term" value="P:DNA catabolic process"/>
    <property type="evidence" value="ECO:0007669"/>
    <property type="project" value="InterPro"/>
</dbReference>
<dbReference type="OrthoDB" id="267579at2"/>
<dbReference type="Gene3D" id="1.10.575.10">
    <property type="entry name" value="P1 Nuclease"/>
    <property type="match status" value="1"/>
</dbReference>
<evidence type="ECO:0000256" key="3">
    <source>
        <dbReference type="ARBA" id="ARBA00022759"/>
    </source>
</evidence>
<evidence type="ECO:0000313" key="7">
    <source>
        <dbReference type="EMBL" id="TCZ67918.1"/>
    </source>
</evidence>
<dbReference type="AlphaFoldDB" id="A0A4R4DVW4"/>
<dbReference type="SUPFAM" id="SSF48537">
    <property type="entry name" value="Phospholipase C/P1 nuclease"/>
    <property type="match status" value="1"/>
</dbReference>
<gene>
    <name evidence="7" type="ORF">E0486_14930</name>
</gene>
<keyword evidence="6" id="KW-0325">Glycoprotein</keyword>
<keyword evidence="4" id="KW-0378">Hydrolase</keyword>
<evidence type="ECO:0000256" key="4">
    <source>
        <dbReference type="ARBA" id="ARBA00022801"/>
    </source>
</evidence>
<evidence type="ECO:0008006" key="9">
    <source>
        <dbReference type="Google" id="ProtNLM"/>
    </source>
</evidence>
<keyword evidence="8" id="KW-1185">Reference proteome</keyword>
<dbReference type="RefSeq" id="WP_131853197.1">
    <property type="nucleotide sequence ID" value="NZ_SKFH01000031.1"/>
</dbReference>
<dbReference type="CDD" id="cd10981">
    <property type="entry name" value="ZnPC_S1P1"/>
    <property type="match status" value="1"/>
</dbReference>
<keyword evidence="5" id="KW-1015">Disulfide bond</keyword>
<dbReference type="InterPro" id="IPR003154">
    <property type="entry name" value="S1/P1nuclease"/>
</dbReference>
<reference evidence="7 8" key="1">
    <citation type="submission" date="2019-03" db="EMBL/GenBank/DDBJ databases">
        <authorList>
            <person name="Kim M.K.M."/>
        </authorList>
    </citation>
    <scope>NUCLEOTIDE SEQUENCE [LARGE SCALE GENOMIC DNA]</scope>
    <source>
        <strain evidence="7 8">17J68-15</strain>
    </source>
</reference>
<comment type="caution">
    <text evidence="7">The sequence shown here is derived from an EMBL/GenBank/DDBJ whole genome shotgun (WGS) entry which is preliminary data.</text>
</comment>
<name>A0A4R4DVW4_9BACT</name>
<evidence type="ECO:0000256" key="1">
    <source>
        <dbReference type="ARBA" id="ARBA00022722"/>
    </source>
</evidence>
<evidence type="ECO:0000256" key="5">
    <source>
        <dbReference type="ARBA" id="ARBA00023157"/>
    </source>
</evidence>
<dbReference type="InterPro" id="IPR008947">
    <property type="entry name" value="PLipase_C/P1_nuclease_dom_sf"/>
</dbReference>
<accession>A0A4R4DVW4</accession>
<dbReference type="Proteomes" id="UP000295164">
    <property type="component" value="Unassembled WGS sequence"/>
</dbReference>
<dbReference type="EMBL" id="SKFH01000031">
    <property type="protein sequence ID" value="TCZ67918.1"/>
    <property type="molecule type" value="Genomic_DNA"/>
</dbReference>
<dbReference type="GO" id="GO:0004519">
    <property type="term" value="F:endonuclease activity"/>
    <property type="evidence" value="ECO:0007669"/>
    <property type="project" value="UniProtKB-KW"/>
</dbReference>
<keyword evidence="1" id="KW-0540">Nuclease</keyword>
<dbReference type="GO" id="GO:0003676">
    <property type="term" value="F:nucleic acid binding"/>
    <property type="evidence" value="ECO:0007669"/>
    <property type="project" value="InterPro"/>
</dbReference>
<keyword evidence="3" id="KW-0255">Endonuclease</keyword>
<dbReference type="GO" id="GO:0016788">
    <property type="term" value="F:hydrolase activity, acting on ester bonds"/>
    <property type="evidence" value="ECO:0007669"/>
    <property type="project" value="InterPro"/>
</dbReference>
<proteinExistence type="predicted"/>
<evidence type="ECO:0000256" key="2">
    <source>
        <dbReference type="ARBA" id="ARBA00022723"/>
    </source>
</evidence>